<sequence>MSETADLSVLCRVCLSALYSERDSSAAQRDFHIYRRHHQTLDSFLRAAREKCAVCRVVYENVKRKLQNLSTKTPSETASTMIRMRRKEDLQGPQLVIIFLKDGSHIETKFQLFPTSEHMTARFFPPLSLQEAMHSARTLDLLSNWYRACHSSHSRCIHHMARGAYWLPSRVLDIGNKHDKHWRLAVPSQDHVANAPYVTLSYRWGHNPNFQLLRSTFDQFRREQQISELPKTFQDAIVVTRELSVRYLWIDAVCIIQDSSEDKAHEIPQMGSIYNNAACNLAASASEDAHGGLFRARDTTAIAPALIEAPAGAIRSERHYIIDMSYRDRQLLGGPLHKRGWVFQERFLSKRVIYFSESQIFWECLSELKCEGFPNGIPLSRSAKNMEPLWNMVDGIDADASPFHKDSLHKGLPGDKAMSAPILHLWNSLVCDYSACDLTFPSDRLLAFEGIADLFRQVTGGQYLAGLWHSNLLHLLDWWVDKPRIRRSPEYRAPSWSWASLDGPVRARSAVALSAFLVSNPVVVESPEYGVGHLRLNIVSSLTLYADDRRPMHCVLHPDSLGTKFDAVGTLFFLPLQTTCHDSAFYPPGKCDLATHATEVSCLLLEPVLCSEPVVYRRVGHCVVSHPDDISWLGLQVDQKSGLAVIRQDTSSAEITIV</sequence>
<dbReference type="EMBL" id="CABFOC020000035">
    <property type="protein sequence ID" value="CAH0049018.1"/>
    <property type="molecule type" value="Genomic_DNA"/>
</dbReference>
<feature type="domain" description="Heterokaryon incompatibility" evidence="1">
    <location>
        <begin position="197"/>
        <end position="345"/>
    </location>
</feature>
<dbReference type="Proteomes" id="UP000775872">
    <property type="component" value="Unassembled WGS sequence"/>
</dbReference>
<reference evidence="3" key="1">
    <citation type="submission" date="2019-06" db="EMBL/GenBank/DDBJ databases">
        <authorList>
            <person name="Broberg M."/>
        </authorList>
    </citation>
    <scope>NUCLEOTIDE SEQUENCE [LARGE SCALE GENOMIC DNA]</scope>
</reference>
<gene>
    <name evidence="2" type="ORF">CSOL1703_00000968</name>
</gene>
<evidence type="ECO:0000313" key="2">
    <source>
        <dbReference type="EMBL" id="CAH0049018.1"/>
    </source>
</evidence>
<evidence type="ECO:0000259" key="1">
    <source>
        <dbReference type="Pfam" id="PF06985"/>
    </source>
</evidence>
<protein>
    <recommendedName>
        <fullName evidence="1">Heterokaryon incompatibility domain-containing protein</fullName>
    </recommendedName>
</protein>
<organism evidence="2 3">
    <name type="scientific">Clonostachys solani</name>
    <dbReference type="NCBI Taxonomy" id="160281"/>
    <lineage>
        <taxon>Eukaryota</taxon>
        <taxon>Fungi</taxon>
        <taxon>Dikarya</taxon>
        <taxon>Ascomycota</taxon>
        <taxon>Pezizomycotina</taxon>
        <taxon>Sordariomycetes</taxon>
        <taxon>Hypocreomycetidae</taxon>
        <taxon>Hypocreales</taxon>
        <taxon>Bionectriaceae</taxon>
        <taxon>Clonostachys</taxon>
    </lineage>
</organism>
<evidence type="ECO:0000313" key="3">
    <source>
        <dbReference type="Proteomes" id="UP000775872"/>
    </source>
</evidence>
<dbReference type="OrthoDB" id="5347061at2759"/>
<name>A0A9N9Z4X5_9HYPO</name>
<dbReference type="PANTHER" id="PTHR33112">
    <property type="entry name" value="DOMAIN PROTEIN, PUTATIVE-RELATED"/>
    <property type="match status" value="1"/>
</dbReference>
<accession>A0A9N9Z4X5</accession>
<reference evidence="2 3" key="2">
    <citation type="submission" date="2021-10" db="EMBL/GenBank/DDBJ databases">
        <authorList>
            <person name="Piombo E."/>
        </authorList>
    </citation>
    <scope>NUCLEOTIDE SEQUENCE [LARGE SCALE GENOMIC DNA]</scope>
</reference>
<dbReference type="InterPro" id="IPR010730">
    <property type="entry name" value="HET"/>
</dbReference>
<dbReference type="PANTHER" id="PTHR33112:SF10">
    <property type="entry name" value="TOL"/>
    <property type="match status" value="1"/>
</dbReference>
<keyword evidence="3" id="KW-1185">Reference proteome</keyword>
<proteinExistence type="predicted"/>
<dbReference type="Pfam" id="PF06985">
    <property type="entry name" value="HET"/>
    <property type="match status" value="1"/>
</dbReference>
<comment type="caution">
    <text evidence="2">The sequence shown here is derived from an EMBL/GenBank/DDBJ whole genome shotgun (WGS) entry which is preliminary data.</text>
</comment>
<dbReference type="AlphaFoldDB" id="A0A9N9Z4X5"/>